<organism evidence="1">
    <name type="scientific">marine sediment metagenome</name>
    <dbReference type="NCBI Taxonomy" id="412755"/>
    <lineage>
        <taxon>unclassified sequences</taxon>
        <taxon>metagenomes</taxon>
        <taxon>ecological metagenomes</taxon>
    </lineage>
</organism>
<dbReference type="AlphaFoldDB" id="X1REB0"/>
<feature type="non-terminal residue" evidence="1">
    <location>
        <position position="1"/>
    </location>
</feature>
<evidence type="ECO:0000313" key="1">
    <source>
        <dbReference type="EMBL" id="GAI79057.1"/>
    </source>
</evidence>
<name>X1REB0_9ZZZZ</name>
<reference evidence="1" key="1">
    <citation type="journal article" date="2014" name="Front. Microbiol.">
        <title>High frequency of phylogenetically diverse reductive dehalogenase-homologous genes in deep subseafloor sedimentary metagenomes.</title>
        <authorList>
            <person name="Kawai M."/>
            <person name="Futagami T."/>
            <person name="Toyoda A."/>
            <person name="Takaki Y."/>
            <person name="Nishi S."/>
            <person name="Hori S."/>
            <person name="Arai W."/>
            <person name="Tsubouchi T."/>
            <person name="Morono Y."/>
            <person name="Uchiyama I."/>
            <person name="Ito T."/>
            <person name="Fujiyama A."/>
            <person name="Inagaki F."/>
            <person name="Takami H."/>
        </authorList>
    </citation>
    <scope>NUCLEOTIDE SEQUENCE</scope>
    <source>
        <strain evidence="1">Expedition CK06-06</strain>
    </source>
</reference>
<protein>
    <submittedName>
        <fullName evidence="1">Uncharacterized protein</fullName>
    </submittedName>
</protein>
<accession>X1REB0</accession>
<dbReference type="EMBL" id="BARW01013359">
    <property type="protein sequence ID" value="GAI79057.1"/>
    <property type="molecule type" value="Genomic_DNA"/>
</dbReference>
<comment type="caution">
    <text evidence="1">The sequence shown here is derived from an EMBL/GenBank/DDBJ whole genome shotgun (WGS) entry which is preliminary data.</text>
</comment>
<gene>
    <name evidence="1" type="ORF">S12H4_24549</name>
</gene>
<sequence>FGKLGVHPGTEGMFFSEPFRMDNRTNKLDSGSVSFFVLTPV</sequence>
<proteinExistence type="predicted"/>